<sequence length="177" mass="18346">MKHDEMWTDMTRDPLVGGTARDRDDLYVGDGSSGTRPLSPVAEAEPVFVDATGGRARLGRRLGLAAGAVLLVFTGALGIGMATQPNVPLTPWSDPSPRPSVKPSRPDVPTVGADERWAAEGPGPVGRPGRVTPVAPGSSAAGSVPPTRRAPAVSTSTSRPGKSNVTPPAWGRKKKNR</sequence>
<evidence type="ECO:0000256" key="1">
    <source>
        <dbReference type="SAM" id="MobiDB-lite"/>
    </source>
</evidence>
<evidence type="ECO:0000313" key="4">
    <source>
        <dbReference type="Proteomes" id="UP000262882"/>
    </source>
</evidence>
<protein>
    <submittedName>
        <fullName evidence="3">Uncharacterized protein</fullName>
    </submittedName>
</protein>
<dbReference type="Proteomes" id="UP000262882">
    <property type="component" value="Unassembled WGS sequence"/>
</dbReference>
<organism evidence="3 4">
    <name type="scientific">Actinomadura spongiicola</name>
    <dbReference type="NCBI Taxonomy" id="2303421"/>
    <lineage>
        <taxon>Bacteria</taxon>
        <taxon>Bacillati</taxon>
        <taxon>Actinomycetota</taxon>
        <taxon>Actinomycetes</taxon>
        <taxon>Streptosporangiales</taxon>
        <taxon>Thermomonosporaceae</taxon>
        <taxon>Actinomadura</taxon>
    </lineage>
</organism>
<reference evidence="3 4" key="1">
    <citation type="submission" date="2018-08" db="EMBL/GenBank/DDBJ databases">
        <title>Actinomadura spongicola sp. nov., isolated from marine sponge Leucetta chagosensis.</title>
        <authorList>
            <person name="Li L."/>
            <person name="Lin H.W."/>
        </authorList>
    </citation>
    <scope>NUCLEOTIDE SEQUENCE [LARGE SCALE GENOMIC DNA]</scope>
    <source>
        <strain evidence="3 4">LHW52907</strain>
    </source>
</reference>
<dbReference type="EMBL" id="QVNQ01000001">
    <property type="protein sequence ID" value="RFS86876.1"/>
    <property type="molecule type" value="Genomic_DNA"/>
</dbReference>
<keyword evidence="4" id="KW-1185">Reference proteome</keyword>
<evidence type="ECO:0000313" key="3">
    <source>
        <dbReference type="EMBL" id="RFS86876.1"/>
    </source>
</evidence>
<feature type="compositionally biased region" description="Polar residues" evidence="1">
    <location>
        <begin position="153"/>
        <end position="166"/>
    </location>
</feature>
<keyword evidence="2" id="KW-1133">Transmembrane helix</keyword>
<dbReference type="AlphaFoldDB" id="A0A372GNC0"/>
<feature type="region of interest" description="Disordered" evidence="1">
    <location>
        <begin position="82"/>
        <end position="177"/>
    </location>
</feature>
<accession>A0A372GNC0</accession>
<comment type="caution">
    <text evidence="3">The sequence shown here is derived from an EMBL/GenBank/DDBJ whole genome shotgun (WGS) entry which is preliminary data.</text>
</comment>
<keyword evidence="2" id="KW-0812">Transmembrane</keyword>
<feature type="transmembrane region" description="Helical" evidence="2">
    <location>
        <begin position="62"/>
        <end position="82"/>
    </location>
</feature>
<evidence type="ECO:0000256" key="2">
    <source>
        <dbReference type="SAM" id="Phobius"/>
    </source>
</evidence>
<keyword evidence="2" id="KW-0472">Membrane</keyword>
<gene>
    <name evidence="3" type="ORF">D0T12_00940</name>
</gene>
<name>A0A372GNC0_9ACTN</name>
<feature type="compositionally biased region" description="Low complexity" evidence="1">
    <location>
        <begin position="119"/>
        <end position="137"/>
    </location>
</feature>
<proteinExistence type="predicted"/>